<evidence type="ECO:0000313" key="5">
    <source>
        <dbReference type="EMBL" id="CAE8682926.1"/>
    </source>
</evidence>
<dbReference type="InterPro" id="IPR030374">
    <property type="entry name" value="PABS"/>
</dbReference>
<dbReference type="PROSITE" id="PS51006">
    <property type="entry name" value="PABS_2"/>
    <property type="match status" value="1"/>
</dbReference>
<comment type="caution">
    <text evidence="5">The sequence shown here is derived from an EMBL/GenBank/DDBJ whole genome shotgun (WGS) entry which is preliminary data.</text>
</comment>
<dbReference type="InterPro" id="IPR001045">
    <property type="entry name" value="Spermi_synthase"/>
</dbReference>
<feature type="domain" description="PABS" evidence="4">
    <location>
        <begin position="1"/>
        <end position="117"/>
    </location>
</feature>
<dbReference type="GO" id="GO:0004766">
    <property type="term" value="F:spermidine synthase activity"/>
    <property type="evidence" value="ECO:0007669"/>
    <property type="project" value="TreeGrafter"/>
</dbReference>
<comment type="similarity">
    <text evidence="1">Belongs to the spermidine/spermine synthase family.</text>
</comment>
<sequence length="182" mass="19688">PKLSCAFSHPKAELKIGDGLAFAEAAADATYDVIVVDSSDPVGPAEKLFSMEFYTNIHRILKPGGVICSQGESLWINDDLIATMVSDFGAPFESAEYASIQVPTYPSGQIGAFIARKAVGDGSDHSCRNPRRPVPENMELRYYSPDMHAAAFAIPAFMDHRLAALKATVPADKRPRCTWSAP</sequence>
<gene>
    <name evidence="5" type="ORF">PGLA2088_LOCUS23188</name>
</gene>
<keyword evidence="3" id="KW-0620">Polyamine biosynthesis</keyword>
<evidence type="ECO:0000256" key="3">
    <source>
        <dbReference type="PROSITE-ProRule" id="PRU00354"/>
    </source>
</evidence>
<name>A0A813JS09_POLGL</name>
<organism evidence="5 6">
    <name type="scientific">Polarella glacialis</name>
    <name type="common">Dinoflagellate</name>
    <dbReference type="NCBI Taxonomy" id="89957"/>
    <lineage>
        <taxon>Eukaryota</taxon>
        <taxon>Sar</taxon>
        <taxon>Alveolata</taxon>
        <taxon>Dinophyceae</taxon>
        <taxon>Suessiales</taxon>
        <taxon>Suessiaceae</taxon>
        <taxon>Polarella</taxon>
    </lineage>
</organism>
<dbReference type="Pfam" id="PF01564">
    <property type="entry name" value="Spermine_synth"/>
    <property type="match status" value="1"/>
</dbReference>
<dbReference type="PANTHER" id="PTHR11558">
    <property type="entry name" value="SPERMIDINE/SPERMINE SYNTHASE"/>
    <property type="match status" value="1"/>
</dbReference>
<evidence type="ECO:0000256" key="1">
    <source>
        <dbReference type="ARBA" id="ARBA00007867"/>
    </source>
</evidence>
<dbReference type="GO" id="GO:0005829">
    <property type="term" value="C:cytosol"/>
    <property type="evidence" value="ECO:0007669"/>
    <property type="project" value="TreeGrafter"/>
</dbReference>
<dbReference type="SUPFAM" id="SSF53335">
    <property type="entry name" value="S-adenosyl-L-methionine-dependent methyltransferases"/>
    <property type="match status" value="1"/>
</dbReference>
<dbReference type="AlphaFoldDB" id="A0A813JS09"/>
<dbReference type="Proteomes" id="UP000626109">
    <property type="component" value="Unassembled WGS sequence"/>
</dbReference>
<dbReference type="Gene3D" id="3.40.50.150">
    <property type="entry name" value="Vaccinia Virus protein VP39"/>
    <property type="match status" value="1"/>
</dbReference>
<dbReference type="InterPro" id="IPR029063">
    <property type="entry name" value="SAM-dependent_MTases_sf"/>
</dbReference>
<dbReference type="EMBL" id="CAJNNW010026130">
    <property type="protein sequence ID" value="CAE8682926.1"/>
    <property type="molecule type" value="Genomic_DNA"/>
</dbReference>
<keyword evidence="2 3" id="KW-0808">Transferase</keyword>
<evidence type="ECO:0000259" key="4">
    <source>
        <dbReference type="PROSITE" id="PS51006"/>
    </source>
</evidence>
<evidence type="ECO:0000313" key="6">
    <source>
        <dbReference type="Proteomes" id="UP000626109"/>
    </source>
</evidence>
<reference evidence="5" key="1">
    <citation type="submission" date="2021-02" db="EMBL/GenBank/DDBJ databases">
        <authorList>
            <person name="Dougan E. K."/>
            <person name="Rhodes N."/>
            <person name="Thang M."/>
            <person name="Chan C."/>
        </authorList>
    </citation>
    <scope>NUCLEOTIDE SEQUENCE</scope>
</reference>
<protein>
    <recommendedName>
        <fullName evidence="4">PABS domain-containing protein</fullName>
    </recommendedName>
</protein>
<evidence type="ECO:0000256" key="2">
    <source>
        <dbReference type="ARBA" id="ARBA00022679"/>
    </source>
</evidence>
<dbReference type="PANTHER" id="PTHR11558:SF11">
    <property type="entry name" value="SPERMIDINE SYNTHASE"/>
    <property type="match status" value="1"/>
</dbReference>
<dbReference type="GO" id="GO:0008295">
    <property type="term" value="P:spermidine biosynthetic process"/>
    <property type="evidence" value="ECO:0007669"/>
    <property type="project" value="TreeGrafter"/>
</dbReference>
<proteinExistence type="inferred from homology"/>
<feature type="non-terminal residue" evidence="5">
    <location>
        <position position="182"/>
    </location>
</feature>
<feature type="active site" description="Proton acceptor" evidence="3">
    <location>
        <position position="37"/>
    </location>
</feature>
<accession>A0A813JS09</accession>